<feature type="compositionally biased region" description="Low complexity" evidence="3">
    <location>
        <begin position="552"/>
        <end position="573"/>
    </location>
</feature>
<dbReference type="SMART" id="SM00233">
    <property type="entry name" value="PH"/>
    <property type="match status" value="1"/>
</dbReference>
<evidence type="ECO:0008006" key="8">
    <source>
        <dbReference type="Google" id="ProtNLM"/>
    </source>
</evidence>
<feature type="compositionally biased region" description="Pro residues" evidence="3">
    <location>
        <begin position="483"/>
        <end position="493"/>
    </location>
</feature>
<protein>
    <recommendedName>
        <fullName evidence="8">PH domain-containing protein</fullName>
    </recommendedName>
</protein>
<dbReference type="InterPro" id="IPR000403">
    <property type="entry name" value="PI3/4_kinase_cat_dom"/>
</dbReference>
<feature type="domain" description="PI3K/PI4K catalytic" evidence="5">
    <location>
        <begin position="630"/>
        <end position="767"/>
    </location>
</feature>
<proteinExistence type="predicted"/>
<evidence type="ECO:0000259" key="4">
    <source>
        <dbReference type="PROSITE" id="PS50003"/>
    </source>
</evidence>
<reference evidence="6 7" key="1">
    <citation type="journal article" date="2023" name="Commun. Biol.">
        <title>Genome analysis of Parmales, the sister group of diatoms, reveals the evolutionary specialization of diatoms from phago-mixotrophs to photoautotrophs.</title>
        <authorList>
            <person name="Ban H."/>
            <person name="Sato S."/>
            <person name="Yoshikawa S."/>
            <person name="Yamada K."/>
            <person name="Nakamura Y."/>
            <person name="Ichinomiya M."/>
            <person name="Sato N."/>
            <person name="Blanc-Mathieu R."/>
            <person name="Endo H."/>
            <person name="Kuwata A."/>
            <person name="Ogata H."/>
        </authorList>
    </citation>
    <scope>NUCLEOTIDE SEQUENCE [LARGE SCALE GENOMIC DNA]</scope>
</reference>
<accession>A0ABQ6MD53</accession>
<evidence type="ECO:0000256" key="1">
    <source>
        <dbReference type="ARBA" id="ARBA00022679"/>
    </source>
</evidence>
<name>A0ABQ6MD53_9STRA</name>
<dbReference type="EMBL" id="BRYB01002680">
    <property type="protein sequence ID" value="GMI23871.1"/>
    <property type="molecule type" value="Genomic_DNA"/>
</dbReference>
<evidence type="ECO:0000259" key="5">
    <source>
        <dbReference type="PROSITE" id="PS50290"/>
    </source>
</evidence>
<dbReference type="Gene3D" id="3.30.1010.10">
    <property type="entry name" value="Phosphatidylinositol 3-kinase Catalytic Subunit, Chain A, domain 4"/>
    <property type="match status" value="1"/>
</dbReference>
<dbReference type="PROSITE" id="PS50003">
    <property type="entry name" value="PH_DOMAIN"/>
    <property type="match status" value="1"/>
</dbReference>
<comment type="caution">
    <text evidence="6">The sequence shown here is derived from an EMBL/GenBank/DDBJ whole genome shotgun (WGS) entry which is preliminary data.</text>
</comment>
<evidence type="ECO:0000256" key="3">
    <source>
        <dbReference type="SAM" id="MobiDB-lite"/>
    </source>
</evidence>
<dbReference type="InterPro" id="IPR011993">
    <property type="entry name" value="PH-like_dom_sf"/>
</dbReference>
<dbReference type="InterPro" id="IPR015433">
    <property type="entry name" value="PI3/4_kinase"/>
</dbReference>
<feature type="region of interest" description="Disordered" evidence="3">
    <location>
        <begin position="518"/>
        <end position="580"/>
    </location>
</feature>
<feature type="domain" description="PH" evidence="4">
    <location>
        <begin position="212"/>
        <end position="311"/>
    </location>
</feature>
<evidence type="ECO:0000313" key="7">
    <source>
        <dbReference type="Proteomes" id="UP001165060"/>
    </source>
</evidence>
<sequence length="767" mass="86040">MGASPSSPAEALSTTLLTSVFLSPSSSTIDMEKVTLLIWEQRNSPDMVSFISNFLANYSGEKLVFDGIEFYLPQLAHMIIHLEVDWPSSTLEQFALVISQHSLHFALQFNWILVCALEDYQPETAAGEPNPTYNETFYTRCIKLLQNMERCVVYGTPRAPELRKLYEMGEISKTEFESMELADRRFNAFQIVDSPTHGTERRGHDQIEISYDDSNSGYLLYKRGRRRKYRRKPWKKRFFVVAERMLFCYDRPGGTLRRAMPLESAIVEQPEGGSRHENYFEVHNQNYQFLIRGEDEAQVDKWVNMLSAAAKSAALFSMSLGSGDNTQALLSQLPPDQLARYQFFKGERDFVRSLCDIAEELRFEPREDRKKLAPELIAETPIPPCAYVPMCKSTDQWQRVVRNLPNECRVFSTKERCPVLMSFEMEREEEATDVAEYLHTKFEYGVGGDETDAADAAEAQDEARPLTLPPEAPAARKSFFSASPPPAPEPEPYAAPASTGGKKTPFTSLTALKKSVAAASPFTKNSASKGPAKFQARSPVNSSKKHGLWKDAAASEIESNSSNQSGAAASGKSPGKDKKSVMNARVNKLLKEMPQIKMPKALSALKKEKKEVKIDYKKVKIYKSCSDAGIDQSEISEAGINGAKRYVCGGETWADKCERLQAGNTDPRLQLHAVIAKSNDDVRQEVYIMQMIHFYQSVFKEEGLPLFLKPYKILATSRQTGLIELLKDSTSIDGLKKSDGYPTEGGLRAYFEAAYGSPDSEDFIRAQ</sequence>
<dbReference type="PROSITE" id="PS00915">
    <property type="entry name" value="PI3_4_KINASE_1"/>
    <property type="match status" value="1"/>
</dbReference>
<keyword evidence="2" id="KW-0418">Kinase</keyword>
<dbReference type="SUPFAM" id="SSF50729">
    <property type="entry name" value="PH domain-like"/>
    <property type="match status" value="1"/>
</dbReference>
<evidence type="ECO:0000313" key="6">
    <source>
        <dbReference type="EMBL" id="GMI23871.1"/>
    </source>
</evidence>
<keyword evidence="7" id="KW-1185">Reference proteome</keyword>
<dbReference type="PROSITE" id="PS50290">
    <property type="entry name" value="PI3_4_KINASE_3"/>
    <property type="match status" value="1"/>
</dbReference>
<dbReference type="InterPro" id="IPR018936">
    <property type="entry name" value="PI3/4_kinase_CS"/>
</dbReference>
<keyword evidence="1" id="KW-0808">Transferase</keyword>
<gene>
    <name evidence="6" type="ORF">TeGR_g935</name>
</gene>
<dbReference type="InterPro" id="IPR011009">
    <property type="entry name" value="Kinase-like_dom_sf"/>
</dbReference>
<feature type="non-terminal residue" evidence="6">
    <location>
        <position position="767"/>
    </location>
</feature>
<dbReference type="Pfam" id="PF00454">
    <property type="entry name" value="PI3_PI4_kinase"/>
    <property type="match status" value="1"/>
</dbReference>
<dbReference type="PANTHER" id="PTHR10048">
    <property type="entry name" value="PHOSPHATIDYLINOSITOL KINASE"/>
    <property type="match status" value="1"/>
</dbReference>
<feature type="region of interest" description="Disordered" evidence="3">
    <location>
        <begin position="476"/>
        <end position="505"/>
    </location>
</feature>
<dbReference type="Gene3D" id="2.30.29.30">
    <property type="entry name" value="Pleckstrin-homology domain (PH domain)/Phosphotyrosine-binding domain (PTB)"/>
    <property type="match status" value="1"/>
</dbReference>
<organism evidence="6 7">
    <name type="scientific">Tetraparma gracilis</name>
    <dbReference type="NCBI Taxonomy" id="2962635"/>
    <lineage>
        <taxon>Eukaryota</taxon>
        <taxon>Sar</taxon>
        <taxon>Stramenopiles</taxon>
        <taxon>Ochrophyta</taxon>
        <taxon>Bolidophyceae</taxon>
        <taxon>Parmales</taxon>
        <taxon>Triparmaceae</taxon>
        <taxon>Tetraparma</taxon>
    </lineage>
</organism>
<dbReference type="Proteomes" id="UP001165060">
    <property type="component" value="Unassembled WGS sequence"/>
</dbReference>
<dbReference type="Pfam" id="PF00169">
    <property type="entry name" value="PH"/>
    <property type="match status" value="1"/>
</dbReference>
<dbReference type="PANTHER" id="PTHR10048:SF22">
    <property type="entry name" value="PHOSPHATIDYLINOSITOL 4-KINASE BETA"/>
    <property type="match status" value="1"/>
</dbReference>
<dbReference type="SUPFAM" id="SSF56112">
    <property type="entry name" value="Protein kinase-like (PK-like)"/>
    <property type="match status" value="1"/>
</dbReference>
<dbReference type="InterPro" id="IPR001849">
    <property type="entry name" value="PH_domain"/>
</dbReference>
<evidence type="ECO:0000256" key="2">
    <source>
        <dbReference type="ARBA" id="ARBA00022777"/>
    </source>
</evidence>